<keyword evidence="3" id="KW-1185">Reference proteome</keyword>
<proteinExistence type="predicted"/>
<evidence type="ECO:0000313" key="3">
    <source>
        <dbReference type="Proteomes" id="UP000324748"/>
    </source>
</evidence>
<accession>A0A5B0QAA9</accession>
<evidence type="ECO:0000256" key="1">
    <source>
        <dbReference type="SAM" id="SignalP"/>
    </source>
</evidence>
<organism evidence="2 3">
    <name type="scientific">Puccinia graminis f. sp. tritici</name>
    <dbReference type="NCBI Taxonomy" id="56615"/>
    <lineage>
        <taxon>Eukaryota</taxon>
        <taxon>Fungi</taxon>
        <taxon>Dikarya</taxon>
        <taxon>Basidiomycota</taxon>
        <taxon>Pucciniomycotina</taxon>
        <taxon>Pucciniomycetes</taxon>
        <taxon>Pucciniales</taxon>
        <taxon>Pucciniaceae</taxon>
        <taxon>Puccinia</taxon>
    </lineage>
</organism>
<dbReference type="AlphaFoldDB" id="A0A5B0QAA9"/>
<keyword evidence="1" id="KW-0732">Signal</keyword>
<dbReference type="EMBL" id="VSWC01000027">
    <property type="protein sequence ID" value="KAA1110107.1"/>
    <property type="molecule type" value="Genomic_DNA"/>
</dbReference>
<dbReference type="OrthoDB" id="10317950at2759"/>
<sequence>MMCFIWLIVLMALGLLCGMSSASWHEVARHSRGCKSTDILWQFQILPTLTVIVTSVNIQSRMGTRCWLAMAALMHYAIIGYQRQPAKIVELLLLYVIKPIAAGKTYMATRPSSQ</sequence>
<protein>
    <submittedName>
        <fullName evidence="2">Uncharacterized protein</fullName>
    </submittedName>
</protein>
<gene>
    <name evidence="2" type="ORF">PGT21_010953</name>
</gene>
<dbReference type="Proteomes" id="UP000324748">
    <property type="component" value="Unassembled WGS sequence"/>
</dbReference>
<comment type="caution">
    <text evidence="2">The sequence shown here is derived from an EMBL/GenBank/DDBJ whole genome shotgun (WGS) entry which is preliminary data.</text>
</comment>
<feature type="chain" id="PRO_5023021927" evidence="1">
    <location>
        <begin position="23"/>
        <end position="114"/>
    </location>
</feature>
<reference evidence="2 3" key="1">
    <citation type="submission" date="2019-05" db="EMBL/GenBank/DDBJ databases">
        <title>Emergence of the Ug99 lineage of the wheat stem rust pathogen through somatic hybridization.</title>
        <authorList>
            <person name="Li F."/>
            <person name="Upadhyaya N.M."/>
            <person name="Sperschneider J."/>
            <person name="Matny O."/>
            <person name="Nguyen-Phuc H."/>
            <person name="Mago R."/>
            <person name="Raley C."/>
            <person name="Miller M.E."/>
            <person name="Silverstein K.A.T."/>
            <person name="Henningsen E."/>
            <person name="Hirsch C.D."/>
            <person name="Visser B."/>
            <person name="Pretorius Z.A."/>
            <person name="Steffenson B.J."/>
            <person name="Schwessinger B."/>
            <person name="Dodds P.N."/>
            <person name="Figueroa M."/>
        </authorList>
    </citation>
    <scope>NUCLEOTIDE SEQUENCE [LARGE SCALE GENOMIC DNA]</scope>
    <source>
        <strain evidence="2">21-0</strain>
    </source>
</reference>
<name>A0A5B0QAA9_PUCGR</name>
<feature type="signal peptide" evidence="1">
    <location>
        <begin position="1"/>
        <end position="22"/>
    </location>
</feature>
<evidence type="ECO:0000313" key="2">
    <source>
        <dbReference type="EMBL" id="KAA1110107.1"/>
    </source>
</evidence>